<name>A0A9X0UG56_9PROT</name>
<dbReference type="RefSeq" id="WP_186769789.1">
    <property type="nucleotide sequence ID" value="NZ_JACOMF010000005.1"/>
</dbReference>
<dbReference type="EMBL" id="JACOMF010000005">
    <property type="protein sequence ID" value="MBC4015025.1"/>
    <property type="molecule type" value="Genomic_DNA"/>
</dbReference>
<reference evidence="2" key="1">
    <citation type="submission" date="2020-08" db="EMBL/GenBank/DDBJ databases">
        <authorList>
            <person name="Hu Y."/>
            <person name="Nguyen S.V."/>
            <person name="Li F."/>
            <person name="Fanning S."/>
        </authorList>
    </citation>
    <scope>NUCLEOTIDE SEQUENCE</scope>
    <source>
        <strain evidence="2">SYSU D8009</strain>
    </source>
</reference>
<evidence type="ECO:0000313" key="3">
    <source>
        <dbReference type="Proteomes" id="UP000600101"/>
    </source>
</evidence>
<evidence type="ECO:0000313" key="2">
    <source>
        <dbReference type="EMBL" id="MBC4015025.1"/>
    </source>
</evidence>
<protein>
    <submittedName>
        <fullName evidence="2">Polysaccharide pyruvyl transferase family protein</fullName>
    </submittedName>
</protein>
<dbReference type="AlphaFoldDB" id="A0A9X0UG56"/>
<keyword evidence="3" id="KW-1185">Reference proteome</keyword>
<dbReference type="InterPro" id="IPR007345">
    <property type="entry name" value="Polysacch_pyruvyl_Trfase"/>
</dbReference>
<dbReference type="Proteomes" id="UP000600101">
    <property type="component" value="Unassembled WGS sequence"/>
</dbReference>
<keyword evidence="2" id="KW-0808">Transferase</keyword>
<feature type="domain" description="Polysaccharide pyruvyl transferase" evidence="1">
    <location>
        <begin position="41"/>
        <end position="318"/>
    </location>
</feature>
<organism evidence="2 3">
    <name type="scientific">Siccirubricoccus deserti</name>
    <dbReference type="NCBI Taxonomy" id="2013562"/>
    <lineage>
        <taxon>Bacteria</taxon>
        <taxon>Pseudomonadati</taxon>
        <taxon>Pseudomonadota</taxon>
        <taxon>Alphaproteobacteria</taxon>
        <taxon>Acetobacterales</taxon>
        <taxon>Roseomonadaceae</taxon>
        <taxon>Siccirubricoccus</taxon>
    </lineage>
</organism>
<accession>A0A9X0UG56</accession>
<evidence type="ECO:0000259" key="1">
    <source>
        <dbReference type="Pfam" id="PF04230"/>
    </source>
</evidence>
<dbReference type="GO" id="GO:0016740">
    <property type="term" value="F:transferase activity"/>
    <property type="evidence" value="ECO:0007669"/>
    <property type="project" value="UniProtKB-KW"/>
</dbReference>
<proteinExistence type="predicted"/>
<dbReference type="Pfam" id="PF04230">
    <property type="entry name" value="PS_pyruv_trans"/>
    <property type="match status" value="1"/>
</dbReference>
<sequence length="380" mass="43347">MVQLPLGGKALIVSPAGQVSGRDSVQWYRQSQNEIETNYFNIGDMVVYDSTLKLLDLTEVRGTAIENTPEAEIEAYRNYDFFLVRASNFIHSNMEWHQALELFDAVQLPIFAIGVGAQASSFGRYQLDDRNLRFWKTVAERSTLIGVRGTFTAEVLAANGIKNVEVVGCPSLFRARKRDLQIRPGAVERVAFSIRREAGADYATSVERYREEQREMLLRFARRFALRVTTHGEVEEKAFVYRNAERMQQARKLFLQQRWWTEDTAAEMERLYGDLFFFLKVSEYDDFIRTQDLAVGYRVHGVLPALANGVPGILVTYDARCAELADTHAIPAIATSAVAEIDPDRLIAETSYDVFNKLFAPRYDKMRFVLEQNGLPHRMG</sequence>
<gene>
    <name evidence="2" type="ORF">H7965_06775</name>
</gene>
<comment type="caution">
    <text evidence="2">The sequence shown here is derived from an EMBL/GenBank/DDBJ whole genome shotgun (WGS) entry which is preliminary data.</text>
</comment>